<sequence length="561" mass="62334">MKKQILTMSILIALTGCGSEGKSNDSTVTNNSNVFTSQCGDQLSPQELGLSFVVKGDVAELKGVICQGSPKAFEQMMAKHRNIKLLKFVSIDGSVDDESNLELAYQVRAKQLDSYIAANGSIASGGTDLFLAGANRTIERGATIGVHSWATEDQVATDFPVGHEYHQPYIDYYKKMGLPDPEGFYYFTINAASAQDIHNMTAQEITKYGLGKLVSVGGETALTSEVDSKLLEQVNASVNALKFQSVWGGYGDYLSETPAYLLHLDENNGTPVTAYLVNPPKVPEDAQKLGVNESGALDVYKYETNMHIFHDAINRGNGAYERQYTFNGAKYYLQVYKPSETFIKGEHQRNTIALAVHEMFHDYQEEHFKYPANHFNELTGYPVNVEQITYKLAVLNLFKSLPKVMTQDEAKSMLKQYIALTQEQINIDNSSKQYAKNMGLGQELFEGSAWYVEVMALRNALPNFSDLKFVEPYAFTTNYQNRESVESQFGWGYFYPSGGAAIYALKAAGYDILQLEKGVTPFEAAKQVVGTFDVTDTLNQIKQSDEFKTMEQSAATINAIR</sequence>
<evidence type="ECO:0000313" key="1">
    <source>
        <dbReference type="EMBL" id="BBL91184.1"/>
    </source>
</evidence>
<reference evidence="2" key="1">
    <citation type="submission" date="2019-07" db="EMBL/GenBank/DDBJ databases">
        <title>Complete Genome Sequences of Vibrion rotiferianus strain AM7.</title>
        <authorList>
            <person name="Miyazaki K."/>
            <person name="Wiseschart A."/>
            <person name="Pootanakit K."/>
            <person name="Ishimori K."/>
            <person name="Kitahara K."/>
        </authorList>
    </citation>
    <scope>NUCLEOTIDE SEQUENCE [LARGE SCALE GENOMIC DNA]</scope>
    <source>
        <strain evidence="2">AM7</strain>
    </source>
</reference>
<dbReference type="RefSeq" id="WP_143693751.1">
    <property type="nucleotide sequence ID" value="NZ_AP019799.1"/>
</dbReference>
<accession>A0A510IBN4</accession>
<protein>
    <recommendedName>
        <fullName evidence="3">Lipoprotein</fullName>
    </recommendedName>
</protein>
<dbReference type="EMBL" id="AP019799">
    <property type="protein sequence ID" value="BBL91184.1"/>
    <property type="molecule type" value="Genomic_DNA"/>
</dbReference>
<proteinExistence type="predicted"/>
<name>A0A510IBN4_9VIBR</name>
<gene>
    <name evidence="1" type="ORF">VroAM7_38370</name>
</gene>
<dbReference type="PROSITE" id="PS51257">
    <property type="entry name" value="PROKAR_LIPOPROTEIN"/>
    <property type="match status" value="1"/>
</dbReference>
<organism evidence="1 2">
    <name type="scientific">Vibrio rotiferianus</name>
    <dbReference type="NCBI Taxonomy" id="190895"/>
    <lineage>
        <taxon>Bacteria</taxon>
        <taxon>Pseudomonadati</taxon>
        <taxon>Pseudomonadota</taxon>
        <taxon>Gammaproteobacteria</taxon>
        <taxon>Vibrionales</taxon>
        <taxon>Vibrionaceae</taxon>
        <taxon>Vibrio</taxon>
    </lineage>
</organism>
<evidence type="ECO:0000313" key="2">
    <source>
        <dbReference type="Proteomes" id="UP000315115"/>
    </source>
</evidence>
<evidence type="ECO:0008006" key="3">
    <source>
        <dbReference type="Google" id="ProtNLM"/>
    </source>
</evidence>
<dbReference type="AlphaFoldDB" id="A0A510IBN4"/>
<dbReference type="Proteomes" id="UP000315115">
    <property type="component" value="Chromosome 2"/>
</dbReference>